<dbReference type="InterPro" id="IPR029478">
    <property type="entry name" value="TM1586_NiRdase"/>
</dbReference>
<dbReference type="EMBL" id="LAZR01005019">
    <property type="protein sequence ID" value="KKN03579.1"/>
    <property type="molecule type" value="Genomic_DNA"/>
</dbReference>
<evidence type="ECO:0000313" key="5">
    <source>
        <dbReference type="EMBL" id="KKN03579.1"/>
    </source>
</evidence>
<dbReference type="CDD" id="cd02139">
    <property type="entry name" value="nitroreductase"/>
    <property type="match status" value="1"/>
</dbReference>
<reference evidence="5" key="1">
    <citation type="journal article" date="2015" name="Nature">
        <title>Complex archaea that bridge the gap between prokaryotes and eukaryotes.</title>
        <authorList>
            <person name="Spang A."/>
            <person name="Saw J.H."/>
            <person name="Jorgensen S.L."/>
            <person name="Zaremba-Niedzwiedzka K."/>
            <person name="Martijn J."/>
            <person name="Lind A.E."/>
            <person name="van Eijk R."/>
            <person name="Schleper C."/>
            <person name="Guy L."/>
            <person name="Ettema T.J."/>
        </authorList>
    </citation>
    <scope>NUCLEOTIDE SEQUENCE</scope>
</reference>
<dbReference type="SUPFAM" id="SSF55469">
    <property type="entry name" value="FMN-dependent nitroreductase-like"/>
    <property type="match status" value="1"/>
</dbReference>
<comment type="similarity">
    <text evidence="1">Belongs to the nitroreductase family.</text>
</comment>
<dbReference type="PANTHER" id="PTHR43673:SF10">
    <property type="entry name" value="NADH DEHYDROGENASE_NAD(P)H NITROREDUCTASE XCC3605-RELATED"/>
    <property type="match status" value="1"/>
</dbReference>
<dbReference type="Pfam" id="PF00881">
    <property type="entry name" value="Nitroreductase"/>
    <property type="match status" value="1"/>
</dbReference>
<organism evidence="5">
    <name type="scientific">marine sediment metagenome</name>
    <dbReference type="NCBI Taxonomy" id="412755"/>
    <lineage>
        <taxon>unclassified sequences</taxon>
        <taxon>metagenomes</taxon>
        <taxon>ecological metagenomes</taxon>
    </lineage>
</organism>
<dbReference type="PANTHER" id="PTHR43673">
    <property type="entry name" value="NAD(P)H NITROREDUCTASE YDGI-RELATED"/>
    <property type="match status" value="1"/>
</dbReference>
<feature type="domain" description="Putative nitroreductase TM1586" evidence="4">
    <location>
        <begin position="103"/>
        <end position="169"/>
    </location>
</feature>
<accession>A0A0F9MCR7</accession>
<evidence type="ECO:0000259" key="3">
    <source>
        <dbReference type="Pfam" id="PF00881"/>
    </source>
</evidence>
<dbReference type="Pfam" id="PF14512">
    <property type="entry name" value="TM1586_NiRdase"/>
    <property type="match status" value="1"/>
</dbReference>
<protein>
    <recommendedName>
        <fullName evidence="6">Nitroreductase domain-containing protein</fullName>
    </recommendedName>
</protein>
<gene>
    <name evidence="5" type="ORF">LCGC14_1106270</name>
</gene>
<dbReference type="AlphaFoldDB" id="A0A0F9MCR7"/>
<dbReference type="GO" id="GO:0016491">
    <property type="term" value="F:oxidoreductase activity"/>
    <property type="evidence" value="ECO:0007669"/>
    <property type="project" value="UniProtKB-KW"/>
</dbReference>
<keyword evidence="2" id="KW-0560">Oxidoreductase</keyword>
<dbReference type="InterPro" id="IPR029479">
    <property type="entry name" value="Nitroreductase"/>
</dbReference>
<proteinExistence type="inferred from homology"/>
<evidence type="ECO:0000256" key="1">
    <source>
        <dbReference type="ARBA" id="ARBA00007118"/>
    </source>
</evidence>
<feature type="domain" description="Nitroreductase" evidence="3">
    <location>
        <begin position="7"/>
        <end position="68"/>
    </location>
</feature>
<evidence type="ECO:0000259" key="4">
    <source>
        <dbReference type="Pfam" id="PF14512"/>
    </source>
</evidence>
<dbReference type="Gene3D" id="3.40.109.10">
    <property type="entry name" value="NADH Oxidase"/>
    <property type="match status" value="1"/>
</dbReference>
<evidence type="ECO:0008006" key="6">
    <source>
        <dbReference type="Google" id="ProtNLM"/>
    </source>
</evidence>
<name>A0A0F9MCR7_9ZZZZ</name>
<dbReference type="InterPro" id="IPR000415">
    <property type="entry name" value="Nitroreductase-like"/>
</dbReference>
<comment type="caution">
    <text evidence="5">The sequence shown here is derived from an EMBL/GenBank/DDBJ whole genome shotgun (WGS) entry which is preliminary data.</text>
</comment>
<evidence type="ECO:0000256" key="2">
    <source>
        <dbReference type="ARBA" id="ARBA00023002"/>
    </source>
</evidence>
<sequence>MKVLDVIQKRQSVRKYKEDPIPEKALMRVLEAARLAPSGKNIQPWKFIIVKDKVLKEKLAQASAGQFFMAEAPIIIVGCGFPDNCYARMGRYMKSWSVDVTIALEHLILQAQEEGLGTCWIGSFEEEEVKTILNVPEEVKVLALTPLGYPDEIPRFRGRKNLDEIISYDRY</sequence>